<keyword evidence="10" id="KW-0813">Transport</keyword>
<feature type="chain" id="PRO_5035509943" description="ComG operon protein 3" evidence="11">
    <location>
        <begin position="9"/>
        <end position="109"/>
    </location>
</feature>
<dbReference type="AlphaFoldDB" id="A0A4S3Q1Y0"/>
<dbReference type="NCBIfam" id="NF040999">
    <property type="entry name" value="pilin_ComGC"/>
    <property type="match status" value="1"/>
</dbReference>
<dbReference type="PRINTS" id="PR00813">
    <property type="entry name" value="BCTERIALGSPG"/>
</dbReference>
<dbReference type="Proteomes" id="UP000306477">
    <property type="component" value="Unassembled WGS sequence"/>
</dbReference>
<keyword evidence="6 10" id="KW-1133">Transmembrane helix</keyword>
<keyword evidence="7 10" id="KW-0472">Membrane</keyword>
<dbReference type="GO" id="GO:0005886">
    <property type="term" value="C:plasma membrane"/>
    <property type="evidence" value="ECO:0007669"/>
    <property type="project" value="UniProtKB-SubCell"/>
</dbReference>
<keyword evidence="4 11" id="KW-0488">Methylation</keyword>
<keyword evidence="3 10" id="KW-1003">Cell membrane</keyword>
<evidence type="ECO:0000256" key="2">
    <source>
        <dbReference type="ARBA" id="ARBA00004241"/>
    </source>
</evidence>
<feature type="modified residue" description="N-methylphenylalanine" evidence="11">
    <location>
        <position position="9"/>
    </location>
</feature>
<evidence type="ECO:0000256" key="8">
    <source>
        <dbReference type="ARBA" id="ARBA00023287"/>
    </source>
</evidence>
<dbReference type="GO" id="GO:0009986">
    <property type="term" value="C:cell surface"/>
    <property type="evidence" value="ECO:0007669"/>
    <property type="project" value="UniProtKB-SubCell"/>
</dbReference>
<evidence type="ECO:0000256" key="1">
    <source>
        <dbReference type="ARBA" id="ARBA00004162"/>
    </source>
</evidence>
<dbReference type="STRING" id="1033734.GCA_000285535_03477"/>
<evidence type="ECO:0000256" key="4">
    <source>
        <dbReference type="ARBA" id="ARBA00022481"/>
    </source>
</evidence>
<dbReference type="EMBL" id="SLUB01000001">
    <property type="protein sequence ID" value="THE15482.1"/>
    <property type="molecule type" value="Genomic_DNA"/>
</dbReference>
<dbReference type="InterPro" id="IPR045584">
    <property type="entry name" value="Pilin-like"/>
</dbReference>
<dbReference type="Pfam" id="PF07963">
    <property type="entry name" value="N_methyl"/>
    <property type="match status" value="1"/>
</dbReference>
<comment type="function">
    <text evidence="10">Required for transformation and DNA binding.</text>
</comment>
<dbReference type="OrthoDB" id="1798043at2"/>
<reference evidence="12 13" key="1">
    <citation type="journal article" date="2019" name="Indoor Air">
        <title>Impacts of indoor surface finishes on bacterial viability.</title>
        <authorList>
            <person name="Hu J."/>
            <person name="Maamar S.B."/>
            <person name="Glawe A.J."/>
            <person name="Gottel N."/>
            <person name="Gilbert J.A."/>
            <person name="Hartmann E.M."/>
        </authorList>
    </citation>
    <scope>NUCLEOTIDE SEQUENCE [LARGE SCALE GENOMIC DNA]</scope>
    <source>
        <strain evidence="12 13">AF060A6</strain>
    </source>
</reference>
<evidence type="ECO:0000313" key="13">
    <source>
        <dbReference type="Proteomes" id="UP000306477"/>
    </source>
</evidence>
<keyword evidence="8 10" id="KW-0178">Competence</keyword>
<dbReference type="InterPro" id="IPR000983">
    <property type="entry name" value="Bac_GSPG_pilin"/>
</dbReference>
<accession>A0A4S3Q1Y0</accession>
<dbReference type="NCBIfam" id="TIGR02532">
    <property type="entry name" value="IV_pilin_GFxxxE"/>
    <property type="match status" value="1"/>
</dbReference>
<keyword evidence="13" id="KW-1185">Reference proteome</keyword>
<dbReference type="GO" id="GO:0030420">
    <property type="term" value="P:establishment of competence for transformation"/>
    <property type="evidence" value="ECO:0007669"/>
    <property type="project" value="UniProtKB-UniRule"/>
</dbReference>
<protein>
    <recommendedName>
        <fullName evidence="10">ComG operon protein 3</fullName>
    </recommendedName>
</protein>
<evidence type="ECO:0000256" key="6">
    <source>
        <dbReference type="ARBA" id="ARBA00022989"/>
    </source>
</evidence>
<dbReference type="GO" id="GO:0015628">
    <property type="term" value="P:protein secretion by the type II secretion system"/>
    <property type="evidence" value="ECO:0007669"/>
    <property type="project" value="InterPro"/>
</dbReference>
<dbReference type="InterPro" id="IPR016940">
    <property type="entry name" value="ComGC"/>
</dbReference>
<feature type="propeptide" id="PRO_5035509942" evidence="11">
    <location>
        <begin position="1"/>
        <end position="8"/>
    </location>
</feature>
<dbReference type="InterPro" id="IPR012902">
    <property type="entry name" value="N_methyl_site"/>
</dbReference>
<evidence type="ECO:0000256" key="11">
    <source>
        <dbReference type="PIRSR" id="PIRSR029928-50"/>
    </source>
</evidence>
<dbReference type="PIRSF" id="PIRSF029928">
    <property type="entry name" value="Late_competence_ComGC"/>
    <property type="match status" value="1"/>
</dbReference>
<dbReference type="SUPFAM" id="SSF54523">
    <property type="entry name" value="Pili subunits"/>
    <property type="match status" value="1"/>
</dbReference>
<organism evidence="12 13">
    <name type="scientific">Bacillus timonensis</name>
    <dbReference type="NCBI Taxonomy" id="1033734"/>
    <lineage>
        <taxon>Bacteria</taxon>
        <taxon>Bacillati</taxon>
        <taxon>Bacillota</taxon>
        <taxon>Bacilli</taxon>
        <taxon>Bacillales</taxon>
        <taxon>Bacillaceae</taxon>
        <taxon>Bacillus</taxon>
    </lineage>
</organism>
<evidence type="ECO:0000256" key="3">
    <source>
        <dbReference type="ARBA" id="ARBA00022475"/>
    </source>
</evidence>
<dbReference type="PROSITE" id="PS00409">
    <property type="entry name" value="PROKAR_NTER_METHYL"/>
    <property type="match status" value="1"/>
</dbReference>
<comment type="caution">
    <text evidence="12">The sequence shown here is derived from an EMBL/GenBank/DDBJ whole genome shotgun (WGS) entry which is preliminary data.</text>
</comment>
<name>A0A4S3Q1Y0_9BACI</name>
<dbReference type="GO" id="GO:0015627">
    <property type="term" value="C:type II protein secretion system complex"/>
    <property type="evidence" value="ECO:0007669"/>
    <property type="project" value="InterPro"/>
</dbReference>
<evidence type="ECO:0000256" key="5">
    <source>
        <dbReference type="ARBA" id="ARBA00022692"/>
    </source>
</evidence>
<evidence type="ECO:0000256" key="9">
    <source>
        <dbReference type="ARBA" id="ARBA00043982"/>
    </source>
</evidence>
<gene>
    <name evidence="12" type="ORF">E1I69_01100</name>
</gene>
<proteinExistence type="inferred from homology"/>
<sequence>MKQKNQKGFTLVEMLVVLLVVSILLLITVPNVTKHNSVIKAKGCEAMVKMVEAQVQAYEMEEGHGPLTSLDTLATEGYFKGNEVPACPNGDIIKMDSERNIVHEKPTAG</sequence>
<evidence type="ECO:0000313" key="12">
    <source>
        <dbReference type="EMBL" id="THE15482.1"/>
    </source>
</evidence>
<dbReference type="Gene3D" id="3.30.700.10">
    <property type="entry name" value="Glycoprotein, Type 4 Pilin"/>
    <property type="match status" value="1"/>
</dbReference>
<evidence type="ECO:0000256" key="7">
    <source>
        <dbReference type="ARBA" id="ARBA00023136"/>
    </source>
</evidence>
<keyword evidence="5 10" id="KW-0812">Transmembrane</keyword>
<evidence type="ECO:0000256" key="10">
    <source>
        <dbReference type="PIRNR" id="PIRNR029928"/>
    </source>
</evidence>
<feature type="transmembrane region" description="Helical" evidence="10">
    <location>
        <begin position="12"/>
        <end position="32"/>
    </location>
</feature>
<comment type="similarity">
    <text evidence="9 10">Belongs to the ComGC family.</text>
</comment>
<comment type="subunit">
    <text evidence="10">Homodimer.</text>
</comment>
<comment type="subcellular location">
    <subcellularLocation>
        <location evidence="1">Cell membrane</location>
        <topology evidence="1">Single-pass membrane protein</topology>
    </subcellularLocation>
    <subcellularLocation>
        <location evidence="2">Cell surface</location>
    </subcellularLocation>
</comment>